<dbReference type="Pfam" id="PF04043">
    <property type="entry name" value="PMEI"/>
    <property type="match status" value="1"/>
</dbReference>
<dbReference type="InterPro" id="IPR035513">
    <property type="entry name" value="Invertase/methylesterase_inhib"/>
</dbReference>
<dbReference type="InterPro" id="IPR006501">
    <property type="entry name" value="Pectinesterase_inhib_dom"/>
</dbReference>
<evidence type="ECO:0000313" key="6">
    <source>
        <dbReference type="EMBL" id="KAK4588734.1"/>
    </source>
</evidence>
<evidence type="ECO:0000256" key="2">
    <source>
        <dbReference type="ARBA" id="ARBA00023157"/>
    </source>
</evidence>
<protein>
    <recommendedName>
        <fullName evidence="5">Pectinesterase inhibitor domain-containing protein</fullName>
    </recommendedName>
</protein>
<evidence type="ECO:0000313" key="7">
    <source>
        <dbReference type="Proteomes" id="UP001324115"/>
    </source>
</evidence>
<dbReference type="SUPFAM" id="SSF101148">
    <property type="entry name" value="Plant invertase/pectin methylesterase inhibitor"/>
    <property type="match status" value="1"/>
</dbReference>
<keyword evidence="7" id="KW-1185">Reference proteome</keyword>
<dbReference type="Gene3D" id="1.20.140.40">
    <property type="entry name" value="Invertase/pectin methylesterase inhibitor family protein"/>
    <property type="match status" value="1"/>
</dbReference>
<feature type="chain" id="PRO_5043013835" description="Pectinesterase inhibitor domain-containing protein" evidence="4">
    <location>
        <begin position="27"/>
        <end position="183"/>
    </location>
</feature>
<keyword evidence="2" id="KW-1015">Disulfide bond</keyword>
<dbReference type="Proteomes" id="UP001324115">
    <property type="component" value="Unassembled WGS sequence"/>
</dbReference>
<evidence type="ECO:0000256" key="4">
    <source>
        <dbReference type="SAM" id="SignalP"/>
    </source>
</evidence>
<dbReference type="NCBIfam" id="TIGR01614">
    <property type="entry name" value="PME_inhib"/>
    <property type="match status" value="1"/>
</dbReference>
<sequence>MNVVTYSSLCLSLFLVTSFFIHPSNAAATTTTIQPSNLVNKVCNQTSNYTFCVESLYANPKTPHANRQELAYIIFGSAYLNATSTQEHIAKLLNKNANTSQRPLLLRCARDYTKAVSKLAVAYGDLDSETYNSLANYSRTASAAADDCQAAFKGTHSPLTTRNKDLKGLCEICVVVSKLFVTS</sequence>
<evidence type="ECO:0000259" key="5">
    <source>
        <dbReference type="SMART" id="SM00856"/>
    </source>
</evidence>
<name>A0AAN7FBU8_QUERU</name>
<dbReference type="FunFam" id="1.20.140.40:FF:000008">
    <property type="entry name" value="Invertase/pectin methylesterase inhibitor family protein"/>
    <property type="match status" value="1"/>
</dbReference>
<accession>A0AAN7FBU8</accession>
<dbReference type="CDD" id="cd14859">
    <property type="entry name" value="PMEI_like"/>
    <property type="match status" value="1"/>
</dbReference>
<dbReference type="PANTHER" id="PTHR35357:SF8">
    <property type="entry name" value="OS01G0111000 PROTEIN"/>
    <property type="match status" value="1"/>
</dbReference>
<keyword evidence="1 4" id="KW-0732">Signal</keyword>
<dbReference type="EMBL" id="JAXUIC010000005">
    <property type="protein sequence ID" value="KAK4588734.1"/>
    <property type="molecule type" value="Genomic_DNA"/>
</dbReference>
<comment type="caution">
    <text evidence="6">The sequence shown here is derived from an EMBL/GenBank/DDBJ whole genome shotgun (WGS) entry which is preliminary data.</text>
</comment>
<reference evidence="6 7" key="1">
    <citation type="journal article" date="2023" name="G3 (Bethesda)">
        <title>A haplotype-resolved chromosome-scale genome for Quercus rubra L. provides insights into the genetics of adaptive traits for red oak species.</title>
        <authorList>
            <person name="Kapoor B."/>
            <person name="Jenkins J."/>
            <person name="Schmutz J."/>
            <person name="Zhebentyayeva T."/>
            <person name="Kuelheim C."/>
            <person name="Coggeshall M."/>
            <person name="Heim C."/>
            <person name="Lasky J.R."/>
            <person name="Leites L."/>
            <person name="Islam-Faridi N."/>
            <person name="Romero-Severson J."/>
            <person name="DeLeo V.L."/>
            <person name="Lucas S.M."/>
            <person name="Lazic D."/>
            <person name="Gailing O."/>
            <person name="Carlson J."/>
            <person name="Staton M."/>
        </authorList>
    </citation>
    <scope>NUCLEOTIDE SEQUENCE [LARGE SCALE GENOMIC DNA]</scope>
    <source>
        <strain evidence="6">Pseudo-F2</strain>
    </source>
</reference>
<evidence type="ECO:0000256" key="3">
    <source>
        <dbReference type="ARBA" id="ARBA00038471"/>
    </source>
</evidence>
<organism evidence="6 7">
    <name type="scientific">Quercus rubra</name>
    <name type="common">Northern red oak</name>
    <name type="synonym">Quercus borealis</name>
    <dbReference type="NCBI Taxonomy" id="3512"/>
    <lineage>
        <taxon>Eukaryota</taxon>
        <taxon>Viridiplantae</taxon>
        <taxon>Streptophyta</taxon>
        <taxon>Embryophyta</taxon>
        <taxon>Tracheophyta</taxon>
        <taxon>Spermatophyta</taxon>
        <taxon>Magnoliopsida</taxon>
        <taxon>eudicotyledons</taxon>
        <taxon>Gunneridae</taxon>
        <taxon>Pentapetalae</taxon>
        <taxon>rosids</taxon>
        <taxon>fabids</taxon>
        <taxon>Fagales</taxon>
        <taxon>Fagaceae</taxon>
        <taxon>Quercus</taxon>
    </lineage>
</organism>
<feature type="domain" description="Pectinesterase inhibitor" evidence="5">
    <location>
        <begin position="34"/>
        <end position="176"/>
    </location>
</feature>
<dbReference type="GO" id="GO:0046910">
    <property type="term" value="F:pectinesterase inhibitor activity"/>
    <property type="evidence" value="ECO:0007669"/>
    <property type="project" value="UniProtKB-ARBA"/>
</dbReference>
<evidence type="ECO:0000256" key="1">
    <source>
        <dbReference type="ARBA" id="ARBA00022729"/>
    </source>
</evidence>
<dbReference type="SMART" id="SM00856">
    <property type="entry name" value="PMEI"/>
    <property type="match status" value="1"/>
</dbReference>
<proteinExistence type="inferred from homology"/>
<comment type="similarity">
    <text evidence="3">Belongs to the PMEI family.</text>
</comment>
<dbReference type="AlphaFoldDB" id="A0AAN7FBU8"/>
<gene>
    <name evidence="6" type="ORF">RGQ29_019660</name>
</gene>
<feature type="signal peptide" evidence="4">
    <location>
        <begin position="1"/>
        <end position="26"/>
    </location>
</feature>
<dbReference type="PANTHER" id="PTHR35357">
    <property type="entry name" value="OS02G0537100 PROTEIN"/>
    <property type="match status" value="1"/>
</dbReference>